<accession>A0A1R3VJF4</accession>
<reference evidence="2" key="1">
    <citation type="submission" date="2017-01" db="EMBL/GenBank/DDBJ databases">
        <authorList>
            <person name="Brunel B."/>
        </authorList>
    </citation>
    <scope>NUCLEOTIDE SEQUENCE [LARGE SCALE GENOMIC DNA]</scope>
</reference>
<protein>
    <submittedName>
        <fullName evidence="1">Uncharacterized protein</fullName>
    </submittedName>
</protein>
<sequence>MPLEVMDAPNFGRSERPLQCRLLGAFMTLRQRATAAHLADVDSDAQYILNVGELERRLCEVRKSNANTAD</sequence>
<dbReference type="AlphaFoldDB" id="A0A1R3VJF4"/>
<keyword evidence="2" id="KW-1185">Reference proteome</keyword>
<dbReference type="Proteomes" id="UP000188388">
    <property type="component" value="Unassembled WGS sequence"/>
</dbReference>
<dbReference type="EMBL" id="FTPD01000056">
    <property type="protein sequence ID" value="SIT59006.1"/>
    <property type="molecule type" value="Genomic_DNA"/>
</dbReference>
<evidence type="ECO:0000313" key="1">
    <source>
        <dbReference type="EMBL" id="SIT59006.1"/>
    </source>
</evidence>
<dbReference type="STRING" id="1631249.BQ8794_60315"/>
<name>A0A1R3VJF4_9HYPH</name>
<evidence type="ECO:0000313" key="2">
    <source>
        <dbReference type="Proteomes" id="UP000188388"/>
    </source>
</evidence>
<proteinExistence type="predicted"/>
<gene>
    <name evidence="1" type="ORF">BQ8794_60315</name>
</gene>
<organism evidence="1 2">
    <name type="scientific">Mesorhizobium prunaredense</name>
    <dbReference type="NCBI Taxonomy" id="1631249"/>
    <lineage>
        <taxon>Bacteria</taxon>
        <taxon>Pseudomonadati</taxon>
        <taxon>Pseudomonadota</taxon>
        <taxon>Alphaproteobacteria</taxon>
        <taxon>Hyphomicrobiales</taxon>
        <taxon>Phyllobacteriaceae</taxon>
        <taxon>Mesorhizobium</taxon>
    </lineage>
</organism>